<evidence type="ECO:0000256" key="1">
    <source>
        <dbReference type="SAM" id="MobiDB-lite"/>
    </source>
</evidence>
<accession>A0A914HCY5</accession>
<keyword evidence="2" id="KW-1133">Transmembrane helix</keyword>
<keyword evidence="3" id="KW-1185">Reference proteome</keyword>
<dbReference type="Proteomes" id="UP000887572">
    <property type="component" value="Unplaced"/>
</dbReference>
<organism evidence="3 4">
    <name type="scientific">Globodera rostochiensis</name>
    <name type="common">Golden nematode worm</name>
    <name type="synonym">Heterodera rostochiensis</name>
    <dbReference type="NCBI Taxonomy" id="31243"/>
    <lineage>
        <taxon>Eukaryota</taxon>
        <taxon>Metazoa</taxon>
        <taxon>Ecdysozoa</taxon>
        <taxon>Nematoda</taxon>
        <taxon>Chromadorea</taxon>
        <taxon>Rhabditida</taxon>
        <taxon>Tylenchina</taxon>
        <taxon>Tylenchomorpha</taxon>
        <taxon>Tylenchoidea</taxon>
        <taxon>Heteroderidae</taxon>
        <taxon>Heteroderinae</taxon>
        <taxon>Globodera</taxon>
    </lineage>
</organism>
<name>A0A914HCY5_GLORO</name>
<feature type="transmembrane region" description="Helical" evidence="2">
    <location>
        <begin position="31"/>
        <end position="50"/>
    </location>
</feature>
<dbReference type="AlphaFoldDB" id="A0A914HCY5"/>
<evidence type="ECO:0000256" key="2">
    <source>
        <dbReference type="SAM" id="Phobius"/>
    </source>
</evidence>
<feature type="compositionally biased region" description="Polar residues" evidence="1">
    <location>
        <begin position="1"/>
        <end position="13"/>
    </location>
</feature>
<keyword evidence="2" id="KW-0472">Membrane</keyword>
<protein>
    <submittedName>
        <fullName evidence="4">Uncharacterized protein</fullName>
    </submittedName>
</protein>
<dbReference type="WBParaSite" id="Gr19_v10_g1636.t1">
    <property type="protein sequence ID" value="Gr19_v10_g1636.t1"/>
    <property type="gene ID" value="Gr19_v10_g1636"/>
</dbReference>
<feature type="region of interest" description="Disordered" evidence="1">
    <location>
        <begin position="1"/>
        <end position="21"/>
    </location>
</feature>
<proteinExistence type="predicted"/>
<evidence type="ECO:0000313" key="3">
    <source>
        <dbReference type="Proteomes" id="UP000887572"/>
    </source>
</evidence>
<keyword evidence="2" id="KW-0812">Transmembrane</keyword>
<reference evidence="4" key="1">
    <citation type="submission" date="2022-11" db="UniProtKB">
        <authorList>
            <consortium name="WormBaseParasite"/>
        </authorList>
    </citation>
    <scope>IDENTIFICATION</scope>
</reference>
<sequence length="118" mass="13121">MDESQQQNGNQLERSGDGLIDTPQSDALHPFILYSTVAGCVLFAIGLLYVHFIGRRKNRLPDLPHTSTTARFWNELAWEEGGTRDLETIRVRLGGEAEKLLAQHGQRGEEGDESADSL</sequence>
<evidence type="ECO:0000313" key="4">
    <source>
        <dbReference type="WBParaSite" id="Gr19_v10_g1636.t1"/>
    </source>
</evidence>